<evidence type="ECO:0000313" key="4">
    <source>
        <dbReference type="Proteomes" id="UP001302120"/>
    </source>
</evidence>
<keyword evidence="1" id="KW-0175">Coiled coil</keyword>
<keyword evidence="2" id="KW-0472">Membrane</keyword>
<feature type="transmembrane region" description="Helical" evidence="2">
    <location>
        <begin position="225"/>
        <end position="249"/>
    </location>
</feature>
<evidence type="ECO:0000256" key="1">
    <source>
        <dbReference type="SAM" id="Coils"/>
    </source>
</evidence>
<dbReference type="EMBL" id="JAYGHG010000004">
    <property type="protein sequence ID" value="MEA5580463.1"/>
    <property type="molecule type" value="Genomic_DNA"/>
</dbReference>
<evidence type="ECO:0000313" key="3">
    <source>
        <dbReference type="EMBL" id="MEA5580463.1"/>
    </source>
</evidence>
<keyword evidence="4" id="KW-1185">Reference proteome</keyword>
<dbReference type="Proteomes" id="UP001302120">
    <property type="component" value="Unassembled WGS sequence"/>
</dbReference>
<gene>
    <name evidence="3" type="ORF">VB620_03795</name>
</gene>
<keyword evidence="2" id="KW-1133">Transmembrane helix</keyword>
<organism evidence="3 4">
    <name type="scientific">Nodularia harveyana UHCC-0300</name>
    <dbReference type="NCBI Taxonomy" id="2974287"/>
    <lineage>
        <taxon>Bacteria</taxon>
        <taxon>Bacillati</taxon>
        <taxon>Cyanobacteriota</taxon>
        <taxon>Cyanophyceae</taxon>
        <taxon>Nostocales</taxon>
        <taxon>Nodulariaceae</taxon>
        <taxon>Nodularia</taxon>
    </lineage>
</organism>
<comment type="caution">
    <text evidence="3">The sequence shown here is derived from an EMBL/GenBank/DDBJ whole genome shotgun (WGS) entry which is preliminary data.</text>
</comment>
<reference evidence="3 4" key="1">
    <citation type="submission" date="2023-12" db="EMBL/GenBank/DDBJ databases">
        <title>Baltic Sea Cyanobacteria.</title>
        <authorList>
            <person name="Delbaje E."/>
            <person name="Fewer D.P."/>
            <person name="Shishido T.K."/>
        </authorList>
    </citation>
    <scope>NUCLEOTIDE SEQUENCE [LARGE SCALE GENOMIC DNA]</scope>
    <source>
        <strain evidence="3 4">UHCC-0300</strain>
    </source>
</reference>
<proteinExistence type="predicted"/>
<feature type="transmembrane region" description="Helical" evidence="2">
    <location>
        <begin position="193"/>
        <end position="218"/>
    </location>
</feature>
<sequence>MEEFSLNARQTLIMFIFQYHLVLADIIIEKDLHKKYQKNRWLSCWQESIELFLKENFPNDTLKITNDFDSLKMQAKEHINESGSKLTSYNILLELTLFKAYYLLGHDDDEKFKYLGFNEDELIRKLKSFARILDKDSEIIRRLKSNYKEAIKGIKDENGFNPWILVGAVVLAVTSAFFTPAIAYLLAPILAPGLSGAAAVSAVLAALGGGAIAVGGFGMAGGFTVLVAGGAILGAGASASASAGISALFAQAPDSALVQAAKLEVIFREIVFIEKELPLAREVIKLQRQFIHSLEDKLDDLLIDKEKNKEEIKNLEKSIKYLKKALKRNQDLL</sequence>
<keyword evidence="2" id="KW-0812">Transmembrane</keyword>
<dbReference type="RefSeq" id="WP_323194813.1">
    <property type="nucleotide sequence ID" value="NZ_JAYGHG010000004.1"/>
</dbReference>
<evidence type="ECO:0000256" key="2">
    <source>
        <dbReference type="SAM" id="Phobius"/>
    </source>
</evidence>
<name>A0ABU5UAC2_9CYAN</name>
<feature type="coiled-coil region" evidence="1">
    <location>
        <begin position="291"/>
        <end position="332"/>
    </location>
</feature>
<protein>
    <submittedName>
        <fullName evidence="3">Uncharacterized protein</fullName>
    </submittedName>
</protein>
<accession>A0ABU5UAC2</accession>
<feature type="transmembrane region" description="Helical" evidence="2">
    <location>
        <begin position="163"/>
        <end position="187"/>
    </location>
</feature>